<reference evidence="2 3" key="2">
    <citation type="journal article" date="2022" name="Mol. Biol. Evol.">
        <title>Comparative Genomics Reveals Insights into the Divergent Evolution of Astigmatic Mites and Household Pest Adaptations.</title>
        <authorList>
            <person name="Xiong Q."/>
            <person name="Wan A.T."/>
            <person name="Liu X."/>
            <person name="Fung C.S."/>
            <person name="Xiao X."/>
            <person name="Malainual N."/>
            <person name="Hou J."/>
            <person name="Wang L."/>
            <person name="Wang M."/>
            <person name="Yang K.Y."/>
            <person name="Cui Y."/>
            <person name="Leung E.L."/>
            <person name="Nong W."/>
            <person name="Shin S.K."/>
            <person name="Au S.W."/>
            <person name="Jeong K.Y."/>
            <person name="Chew F.T."/>
            <person name="Hui J.H."/>
            <person name="Leung T.F."/>
            <person name="Tungtrongchitr A."/>
            <person name="Zhong N."/>
            <person name="Liu Z."/>
            <person name="Tsui S.K."/>
        </authorList>
    </citation>
    <scope>NUCLEOTIDE SEQUENCE [LARGE SCALE GENOMIC DNA]</scope>
    <source>
        <strain evidence="2">Derp</strain>
    </source>
</reference>
<keyword evidence="1" id="KW-0812">Transmembrane</keyword>
<evidence type="ECO:0000313" key="3">
    <source>
        <dbReference type="Proteomes" id="UP000887458"/>
    </source>
</evidence>
<keyword evidence="1" id="KW-1133">Transmembrane helix</keyword>
<evidence type="ECO:0000256" key="1">
    <source>
        <dbReference type="SAM" id="Phobius"/>
    </source>
</evidence>
<sequence>MKKILGPFVDDEVPAPAPASNGNDVLDIFALIICVSSIPYVSFALFKCFLNRSSRSAISSFFFSNIVFKLLFSICNSFNLDLYCAFVLLPPLPLSISIIKSGISFKRPSNSIIFCEFKRFSFSNLATLFFSSSSCDSSKRIRSSLEFFNSFLSFSFSYSKRIIFSFSFAKFFVSLLLLLLLFTFDIKLFLVLYKWFEEFVAVIVDKSISILGPFIKPESLFRCNCVISVRIFSISSCIFSFSCTISLYFLYIRFNSSSILSARNVSSFTFAHIDFLSSSNSQICLINDALLDLIHHDHV</sequence>
<dbReference type="EMBL" id="NJHN03000085">
    <property type="protein sequence ID" value="KAH9416876.1"/>
    <property type="molecule type" value="Genomic_DNA"/>
</dbReference>
<protein>
    <submittedName>
        <fullName evidence="2">Uncharacterized protein</fullName>
    </submittedName>
</protein>
<organism evidence="2 3">
    <name type="scientific">Dermatophagoides pteronyssinus</name>
    <name type="common">European house dust mite</name>
    <dbReference type="NCBI Taxonomy" id="6956"/>
    <lineage>
        <taxon>Eukaryota</taxon>
        <taxon>Metazoa</taxon>
        <taxon>Ecdysozoa</taxon>
        <taxon>Arthropoda</taxon>
        <taxon>Chelicerata</taxon>
        <taxon>Arachnida</taxon>
        <taxon>Acari</taxon>
        <taxon>Acariformes</taxon>
        <taxon>Sarcoptiformes</taxon>
        <taxon>Astigmata</taxon>
        <taxon>Psoroptidia</taxon>
        <taxon>Analgoidea</taxon>
        <taxon>Pyroglyphidae</taxon>
        <taxon>Dermatophagoidinae</taxon>
        <taxon>Dermatophagoides</taxon>
    </lineage>
</organism>
<feature type="transmembrane region" description="Helical" evidence="1">
    <location>
        <begin position="227"/>
        <end position="251"/>
    </location>
</feature>
<comment type="caution">
    <text evidence="2">The sequence shown here is derived from an EMBL/GenBank/DDBJ whole genome shotgun (WGS) entry which is preliminary data.</text>
</comment>
<keyword evidence="1" id="KW-0472">Membrane</keyword>
<keyword evidence="3" id="KW-1185">Reference proteome</keyword>
<gene>
    <name evidence="2" type="ORF">DERP_013847</name>
</gene>
<feature type="transmembrane region" description="Helical" evidence="1">
    <location>
        <begin position="28"/>
        <end position="50"/>
    </location>
</feature>
<accession>A0ABQ8J361</accession>
<feature type="transmembrane region" description="Helical" evidence="1">
    <location>
        <begin position="162"/>
        <end position="184"/>
    </location>
</feature>
<proteinExistence type="predicted"/>
<name>A0ABQ8J361_DERPT</name>
<dbReference type="Proteomes" id="UP000887458">
    <property type="component" value="Unassembled WGS sequence"/>
</dbReference>
<evidence type="ECO:0000313" key="2">
    <source>
        <dbReference type="EMBL" id="KAH9416876.1"/>
    </source>
</evidence>
<feature type="transmembrane region" description="Helical" evidence="1">
    <location>
        <begin position="80"/>
        <end position="99"/>
    </location>
</feature>
<reference evidence="2 3" key="1">
    <citation type="journal article" date="2018" name="J. Allergy Clin. Immunol.">
        <title>High-quality assembly of Dermatophagoides pteronyssinus genome and transcriptome reveals a wide range of novel allergens.</title>
        <authorList>
            <person name="Liu X.Y."/>
            <person name="Yang K.Y."/>
            <person name="Wang M.Q."/>
            <person name="Kwok J.S."/>
            <person name="Zeng X."/>
            <person name="Yang Z."/>
            <person name="Xiao X.J."/>
            <person name="Lau C.P."/>
            <person name="Li Y."/>
            <person name="Huang Z.M."/>
            <person name="Ba J.G."/>
            <person name="Yim A.K."/>
            <person name="Ouyang C.Y."/>
            <person name="Ngai S.M."/>
            <person name="Chan T.F."/>
            <person name="Leung E.L."/>
            <person name="Liu L."/>
            <person name="Liu Z.G."/>
            <person name="Tsui S.K."/>
        </authorList>
    </citation>
    <scope>NUCLEOTIDE SEQUENCE [LARGE SCALE GENOMIC DNA]</scope>
    <source>
        <strain evidence="2">Derp</strain>
    </source>
</reference>